<feature type="domain" description="Peptidase S8/S53" evidence="10">
    <location>
        <begin position="194"/>
        <end position="442"/>
    </location>
</feature>
<dbReference type="InterPro" id="IPR022398">
    <property type="entry name" value="Peptidase_S8_His-AS"/>
</dbReference>
<dbReference type="Pfam" id="PF00082">
    <property type="entry name" value="Peptidase_S8"/>
    <property type="match status" value="1"/>
</dbReference>
<keyword evidence="5 8" id="KW-0720">Serine protease</keyword>
<evidence type="ECO:0000259" key="10">
    <source>
        <dbReference type="Pfam" id="PF00082"/>
    </source>
</evidence>
<dbReference type="AlphaFoldDB" id="A0AAD3H611"/>
<evidence type="ECO:0000313" key="12">
    <source>
        <dbReference type="Proteomes" id="UP001054902"/>
    </source>
</evidence>
<evidence type="ECO:0000313" key="11">
    <source>
        <dbReference type="EMBL" id="GFH51917.1"/>
    </source>
</evidence>
<dbReference type="SUPFAM" id="SSF52743">
    <property type="entry name" value="Subtilisin-like"/>
    <property type="match status" value="1"/>
</dbReference>
<keyword evidence="2 8" id="KW-0645">Protease</keyword>
<dbReference type="PROSITE" id="PS00137">
    <property type="entry name" value="SUBTILASE_HIS"/>
    <property type="match status" value="1"/>
</dbReference>
<dbReference type="EC" id="3.4.21.62" evidence="7"/>
<accession>A0AAD3H611</accession>
<dbReference type="PROSITE" id="PS51892">
    <property type="entry name" value="SUBTILASE"/>
    <property type="match status" value="1"/>
</dbReference>
<evidence type="ECO:0000256" key="8">
    <source>
        <dbReference type="PROSITE-ProRule" id="PRU01240"/>
    </source>
</evidence>
<feature type="chain" id="PRO_5042287512" description="subtilisin" evidence="9">
    <location>
        <begin position="25"/>
        <end position="507"/>
    </location>
</feature>
<feature type="signal peptide" evidence="9">
    <location>
        <begin position="1"/>
        <end position="24"/>
    </location>
</feature>
<dbReference type="PANTHER" id="PTHR43806:SF11">
    <property type="entry name" value="CEREVISIN-RELATED"/>
    <property type="match status" value="1"/>
</dbReference>
<organism evidence="11 12">
    <name type="scientific">Chaetoceros tenuissimus</name>
    <dbReference type="NCBI Taxonomy" id="426638"/>
    <lineage>
        <taxon>Eukaryota</taxon>
        <taxon>Sar</taxon>
        <taxon>Stramenopiles</taxon>
        <taxon>Ochrophyta</taxon>
        <taxon>Bacillariophyta</taxon>
        <taxon>Coscinodiscophyceae</taxon>
        <taxon>Chaetocerotophycidae</taxon>
        <taxon>Chaetocerotales</taxon>
        <taxon>Chaetocerotaceae</taxon>
        <taxon>Chaetoceros</taxon>
    </lineage>
</organism>
<dbReference type="InterPro" id="IPR023828">
    <property type="entry name" value="Peptidase_S8_Ser-AS"/>
</dbReference>
<gene>
    <name evidence="11" type="ORF">CTEN210_08393</name>
</gene>
<dbReference type="Gene3D" id="3.40.50.200">
    <property type="entry name" value="Peptidase S8/S53 domain"/>
    <property type="match status" value="1"/>
</dbReference>
<dbReference type="GO" id="GO:0005615">
    <property type="term" value="C:extracellular space"/>
    <property type="evidence" value="ECO:0007669"/>
    <property type="project" value="TreeGrafter"/>
</dbReference>
<proteinExistence type="inferred from homology"/>
<evidence type="ECO:0000256" key="2">
    <source>
        <dbReference type="ARBA" id="ARBA00022670"/>
    </source>
</evidence>
<dbReference type="PANTHER" id="PTHR43806">
    <property type="entry name" value="PEPTIDASE S8"/>
    <property type="match status" value="1"/>
</dbReference>
<evidence type="ECO:0000256" key="3">
    <source>
        <dbReference type="ARBA" id="ARBA00022723"/>
    </source>
</evidence>
<evidence type="ECO:0000256" key="7">
    <source>
        <dbReference type="ARBA" id="ARBA00023619"/>
    </source>
</evidence>
<feature type="active site" description="Charge relay system" evidence="8">
    <location>
        <position position="233"/>
    </location>
</feature>
<comment type="catalytic activity">
    <reaction evidence="6">
        <text>Hydrolysis of proteins with broad specificity for peptide bonds, and a preference for a large uncharged residue in P1. Hydrolyzes peptide amides.</text>
        <dbReference type="EC" id="3.4.21.62"/>
    </reaction>
</comment>
<dbReference type="GO" id="GO:0006508">
    <property type="term" value="P:proteolysis"/>
    <property type="evidence" value="ECO:0007669"/>
    <property type="project" value="UniProtKB-KW"/>
</dbReference>
<dbReference type="EMBL" id="BLLK01000045">
    <property type="protein sequence ID" value="GFH51917.1"/>
    <property type="molecule type" value="Genomic_DNA"/>
</dbReference>
<dbReference type="InterPro" id="IPR000209">
    <property type="entry name" value="Peptidase_S8/S53_dom"/>
</dbReference>
<dbReference type="GO" id="GO:0046872">
    <property type="term" value="F:metal ion binding"/>
    <property type="evidence" value="ECO:0007669"/>
    <property type="project" value="UniProtKB-KW"/>
</dbReference>
<keyword evidence="4 8" id="KW-0378">Hydrolase</keyword>
<keyword evidence="12" id="KW-1185">Reference proteome</keyword>
<comment type="caution">
    <text evidence="11">The sequence shown here is derived from an EMBL/GenBank/DDBJ whole genome shotgun (WGS) entry which is preliminary data.</text>
</comment>
<evidence type="ECO:0000256" key="4">
    <source>
        <dbReference type="ARBA" id="ARBA00022801"/>
    </source>
</evidence>
<dbReference type="InterPro" id="IPR050131">
    <property type="entry name" value="Peptidase_S8_subtilisin-like"/>
</dbReference>
<dbReference type="PROSITE" id="PS00138">
    <property type="entry name" value="SUBTILASE_SER"/>
    <property type="match status" value="1"/>
</dbReference>
<evidence type="ECO:0000256" key="6">
    <source>
        <dbReference type="ARBA" id="ARBA00023529"/>
    </source>
</evidence>
<comment type="similarity">
    <text evidence="1 8">Belongs to the peptidase S8 family.</text>
</comment>
<reference evidence="11 12" key="1">
    <citation type="journal article" date="2021" name="Sci. Rep.">
        <title>The genome of the diatom Chaetoceros tenuissimus carries an ancient integrated fragment of an extant virus.</title>
        <authorList>
            <person name="Hongo Y."/>
            <person name="Kimura K."/>
            <person name="Takaki Y."/>
            <person name="Yoshida Y."/>
            <person name="Baba S."/>
            <person name="Kobayashi G."/>
            <person name="Nagasaki K."/>
            <person name="Hano T."/>
            <person name="Tomaru Y."/>
        </authorList>
    </citation>
    <scope>NUCLEOTIDE SEQUENCE [LARGE SCALE GENOMIC DNA]</scope>
    <source>
        <strain evidence="11 12">NIES-3715</strain>
    </source>
</reference>
<protein>
    <recommendedName>
        <fullName evidence="7">subtilisin</fullName>
        <ecNumber evidence="7">3.4.21.62</ecNumber>
    </recommendedName>
</protein>
<evidence type="ECO:0000256" key="9">
    <source>
        <dbReference type="SAM" id="SignalP"/>
    </source>
</evidence>
<evidence type="ECO:0000256" key="5">
    <source>
        <dbReference type="ARBA" id="ARBA00022825"/>
    </source>
</evidence>
<keyword evidence="3" id="KW-0479">Metal-binding</keyword>
<sequence>MRILGTKFITSIAATFFFLHQSRCISALHDEDSNLIASEDEFNRKETHSIQKTSNKSHLRKRNVAQTTEWEYETNQRFIIKGSRGEKAKKQQIANEVSKTGGKVVMKLFENEKDELIVVEIPGKANSQAFQNRMKSFNCKIAVDHMMYPVSILDSESNKVERRRSLQQVQLPWGVDNVFEGIVPTNMPSTVSKSICVVDTGYMDEHPDLPSDITNAHYDTNVDSKDSQGCNFHGTHVSGTIAALKNIAEGVEGVFPGVSDMHIYKVFVGNKRTCGGAPSSEILRAAIACKDSGAKIIQMSIGCNNCYDGDLEKGYIDLFENHGVLIVASANNSGNSAKSYPASFSGVMSVASINSKNQRSSFSQYNDQVDIAAPGEGIMSTYGTSSYSTKTGTSMSAPHVSGIAALLWNQYPSCSAVEIRDALQNGAYHPKRVERDDYYGHGILRYHPSREILASSCGATISPSPTVVPPTTPSPTALPQFDCGTAANGKACRQNGCRWNNKDSICI</sequence>
<dbReference type="GO" id="GO:0004252">
    <property type="term" value="F:serine-type endopeptidase activity"/>
    <property type="evidence" value="ECO:0007669"/>
    <property type="project" value="UniProtKB-UniRule"/>
</dbReference>
<keyword evidence="9" id="KW-0732">Signal</keyword>
<dbReference type="InterPro" id="IPR034202">
    <property type="entry name" value="Subtilisin_Carlsberg-like"/>
</dbReference>
<dbReference type="InterPro" id="IPR036852">
    <property type="entry name" value="Peptidase_S8/S53_dom_sf"/>
</dbReference>
<name>A0AAD3H611_9STRA</name>
<dbReference type="CDD" id="cd07477">
    <property type="entry name" value="Peptidases_S8_Subtilisin_subset"/>
    <property type="match status" value="1"/>
</dbReference>
<evidence type="ECO:0000256" key="1">
    <source>
        <dbReference type="ARBA" id="ARBA00011073"/>
    </source>
</evidence>
<dbReference type="Proteomes" id="UP001054902">
    <property type="component" value="Unassembled WGS sequence"/>
</dbReference>
<feature type="active site" description="Charge relay system" evidence="8">
    <location>
        <position position="199"/>
    </location>
</feature>
<dbReference type="PRINTS" id="PR00723">
    <property type="entry name" value="SUBTILISIN"/>
</dbReference>
<dbReference type="InterPro" id="IPR015500">
    <property type="entry name" value="Peptidase_S8_subtilisin-rel"/>
</dbReference>
<feature type="active site" description="Charge relay system" evidence="8">
    <location>
        <position position="394"/>
    </location>
</feature>